<keyword evidence="5" id="KW-0067">ATP-binding</keyword>
<dbReference type="InterPro" id="IPR042099">
    <property type="entry name" value="ANL_N_sf"/>
</dbReference>
<protein>
    <recommendedName>
        <fullName evidence="2">acetate--CoA ligase</fullName>
        <ecNumber evidence="2">6.2.1.1</ecNumber>
    </recommendedName>
</protein>
<evidence type="ECO:0000256" key="3">
    <source>
        <dbReference type="ARBA" id="ARBA00022598"/>
    </source>
</evidence>
<dbReference type="NCBIfam" id="NF003313">
    <property type="entry name" value="PRK04319.1"/>
    <property type="match status" value="1"/>
</dbReference>
<dbReference type="Proteomes" id="UP000595847">
    <property type="component" value="Chromosome"/>
</dbReference>
<keyword evidence="3 9" id="KW-0436">Ligase</keyword>
<reference evidence="10" key="2">
    <citation type="submission" date="2021-04" db="EMBL/GenBank/DDBJ databases">
        <title>Brevibacillus composti FJAT-54423, complete genome.</title>
        <authorList>
            <person name="Tang R."/>
        </authorList>
    </citation>
    <scope>NUCLEOTIDE SEQUENCE</scope>
    <source>
        <strain evidence="10">FJAT-54424</strain>
    </source>
</reference>
<keyword evidence="6" id="KW-0007">Acetylation</keyword>
<dbReference type="KEGG" id="bcop:JD108_13920"/>
<dbReference type="EC" id="6.2.1.1" evidence="2"/>
<accession>A0A7T5EI28</accession>
<dbReference type="InterPro" id="IPR020845">
    <property type="entry name" value="AMP-binding_CS"/>
</dbReference>
<reference evidence="9 11" key="1">
    <citation type="submission" date="2020-12" db="EMBL/GenBank/DDBJ databases">
        <title>strain FJAT-54423T represents a novel species of the genus Brevibacillus.</title>
        <authorList>
            <person name="Tang R."/>
        </authorList>
    </citation>
    <scope>NUCLEOTIDE SEQUENCE [LARGE SCALE GENOMIC DNA]</scope>
    <source>
        <strain evidence="9 11">FJAT-54423</strain>
    </source>
</reference>
<dbReference type="PANTHER" id="PTHR24095:SF14">
    <property type="entry name" value="ACETYL-COENZYME A SYNTHETASE 1"/>
    <property type="match status" value="1"/>
</dbReference>
<evidence type="ECO:0000313" key="11">
    <source>
        <dbReference type="Proteomes" id="UP000595847"/>
    </source>
</evidence>
<dbReference type="PROSITE" id="PS00455">
    <property type="entry name" value="AMP_BINDING"/>
    <property type="match status" value="1"/>
</dbReference>
<dbReference type="Pfam" id="PF00501">
    <property type="entry name" value="AMP-binding"/>
    <property type="match status" value="1"/>
</dbReference>
<evidence type="ECO:0000313" key="12">
    <source>
        <dbReference type="Proteomes" id="UP000677234"/>
    </source>
</evidence>
<dbReference type="Gene3D" id="3.40.50.12780">
    <property type="entry name" value="N-terminal domain of ligase-like"/>
    <property type="match status" value="1"/>
</dbReference>
<evidence type="ECO:0000256" key="4">
    <source>
        <dbReference type="ARBA" id="ARBA00022741"/>
    </source>
</evidence>
<dbReference type="FunFam" id="3.30.300.30:FF:000005">
    <property type="entry name" value="Acyl-coenzyme A synthetase ACSM5, mitochondrial"/>
    <property type="match status" value="1"/>
</dbReference>
<evidence type="ECO:0000256" key="1">
    <source>
        <dbReference type="ARBA" id="ARBA00006432"/>
    </source>
</evidence>
<name>A0A7T5EI28_9BACL</name>
<dbReference type="GO" id="GO:0005829">
    <property type="term" value="C:cytosol"/>
    <property type="evidence" value="ECO:0007669"/>
    <property type="project" value="TreeGrafter"/>
</dbReference>
<sequence>MKVEMIMPAEGKNNLENYEEAYANFDWAEVEKQFTWYETGKVNMAYEALDRHLLTERKDKTALLFSDGKREESYTFAQLSELSNKFGNVLRNLGIAKGDRVFVFMPRSPELYVSFFGILKVGAIIGPLFEAFMEVAVRDRLEDSEAVAIITTPALLPRVPVKDLPHLKHVIVVGAEGELEEGQISYEKAMSEASSDFEIEWVDREDGMILHYTSGSTGKPKGVLHVHNAMIQHLQTGKWVLDFQEDDVFWCTADPGWVTGTSYGIFSPWLNGVTNVIRGGRFSPEAWYETIEKYKVTIWYSAPTAFRMMMGAGDEIVKRFDLSSLRHVLSVGEPLNPEVVYWGMRVFNQRIHDHWWMTETGGHIVANFRCLPIKPGSMGKSFPGIYASIIDDQGNELPPNRMGNLAIRTPWPAMMRKIWNNQAKFDEYFRFPGWYVSGDSAYKDEDGYIWFQGRVDDVINTSGERVGPFEVESKLVEHPAVAEAGVIGKPDPVRGEIIKAFISLRAGYEPSEELMDDIRKFVKEGLAAHAAPREIEFRDKLPKTRSGKIMRRVLKAWELGLPTGDLSTLED</sequence>
<dbReference type="PANTHER" id="PTHR24095">
    <property type="entry name" value="ACETYL-COENZYME A SYNTHETASE"/>
    <property type="match status" value="1"/>
</dbReference>
<gene>
    <name evidence="9" type="primary">acsA</name>
    <name evidence="9" type="ORF">JD108_13920</name>
    <name evidence="10" type="ORF">KDJ56_13865</name>
</gene>
<dbReference type="Pfam" id="PF13193">
    <property type="entry name" value="AMP-binding_C"/>
    <property type="match status" value="1"/>
</dbReference>
<dbReference type="Gene3D" id="3.30.300.30">
    <property type="match status" value="1"/>
</dbReference>
<dbReference type="GO" id="GO:0003987">
    <property type="term" value="F:acetate-CoA ligase activity"/>
    <property type="evidence" value="ECO:0007669"/>
    <property type="project" value="UniProtKB-EC"/>
</dbReference>
<evidence type="ECO:0000259" key="8">
    <source>
        <dbReference type="Pfam" id="PF13193"/>
    </source>
</evidence>
<keyword evidence="4" id="KW-0547">Nucleotide-binding</keyword>
<proteinExistence type="inferred from homology"/>
<evidence type="ECO:0000256" key="2">
    <source>
        <dbReference type="ARBA" id="ARBA00013275"/>
    </source>
</evidence>
<organism evidence="9 11">
    <name type="scientific">Brevibacillus composti</name>
    <dbReference type="NCBI Taxonomy" id="2796470"/>
    <lineage>
        <taxon>Bacteria</taxon>
        <taxon>Bacillati</taxon>
        <taxon>Bacillota</taxon>
        <taxon>Bacilli</taxon>
        <taxon>Bacillales</taxon>
        <taxon>Paenibacillaceae</taxon>
        <taxon>Brevibacillus</taxon>
    </lineage>
</organism>
<dbReference type="InterPro" id="IPR025110">
    <property type="entry name" value="AMP-bd_C"/>
</dbReference>
<comment type="similarity">
    <text evidence="1">Belongs to the ATP-dependent AMP-binding enzyme family.</text>
</comment>
<dbReference type="GO" id="GO:0005524">
    <property type="term" value="F:ATP binding"/>
    <property type="evidence" value="ECO:0007669"/>
    <property type="project" value="UniProtKB-KW"/>
</dbReference>
<dbReference type="GO" id="GO:0006085">
    <property type="term" value="P:acetyl-CoA biosynthetic process"/>
    <property type="evidence" value="ECO:0007669"/>
    <property type="project" value="TreeGrafter"/>
</dbReference>
<evidence type="ECO:0000313" key="10">
    <source>
        <dbReference type="EMBL" id="QUO40105.1"/>
    </source>
</evidence>
<dbReference type="Proteomes" id="UP000677234">
    <property type="component" value="Chromosome"/>
</dbReference>
<evidence type="ECO:0000259" key="7">
    <source>
        <dbReference type="Pfam" id="PF00501"/>
    </source>
</evidence>
<evidence type="ECO:0000256" key="6">
    <source>
        <dbReference type="ARBA" id="ARBA00022990"/>
    </source>
</evidence>
<dbReference type="AlphaFoldDB" id="A0A7T5EI28"/>
<evidence type="ECO:0000256" key="5">
    <source>
        <dbReference type="ARBA" id="ARBA00022840"/>
    </source>
</evidence>
<dbReference type="InterPro" id="IPR045851">
    <property type="entry name" value="AMP-bd_C_sf"/>
</dbReference>
<feature type="domain" description="AMP-dependent synthetase/ligase" evidence="7">
    <location>
        <begin position="56"/>
        <end position="416"/>
    </location>
</feature>
<dbReference type="EMBL" id="CP073708">
    <property type="protein sequence ID" value="QUO40105.1"/>
    <property type="molecule type" value="Genomic_DNA"/>
</dbReference>
<dbReference type="InterPro" id="IPR000873">
    <property type="entry name" value="AMP-dep_synth/lig_dom"/>
</dbReference>
<keyword evidence="12" id="KW-1185">Reference proteome</keyword>
<dbReference type="RefSeq" id="WP_198826659.1">
    <property type="nucleotide sequence ID" value="NZ_CP066308.1"/>
</dbReference>
<feature type="domain" description="AMP-binding enzyme C-terminal" evidence="8">
    <location>
        <begin position="470"/>
        <end position="548"/>
    </location>
</feature>
<dbReference type="EMBL" id="CP066308">
    <property type="protein sequence ID" value="QQE73027.1"/>
    <property type="molecule type" value="Genomic_DNA"/>
</dbReference>
<evidence type="ECO:0000313" key="9">
    <source>
        <dbReference type="EMBL" id="QQE73027.1"/>
    </source>
</evidence>
<dbReference type="SUPFAM" id="SSF56801">
    <property type="entry name" value="Acetyl-CoA synthetase-like"/>
    <property type="match status" value="1"/>
</dbReference>